<reference evidence="2" key="1">
    <citation type="journal article" date="2020" name="Stud. Mycol.">
        <title>101 Dothideomycetes genomes: a test case for predicting lifestyles and emergence of pathogens.</title>
        <authorList>
            <person name="Haridas S."/>
            <person name="Albert R."/>
            <person name="Binder M."/>
            <person name="Bloem J."/>
            <person name="Labutti K."/>
            <person name="Salamov A."/>
            <person name="Andreopoulos B."/>
            <person name="Baker S."/>
            <person name="Barry K."/>
            <person name="Bills G."/>
            <person name="Bluhm B."/>
            <person name="Cannon C."/>
            <person name="Castanera R."/>
            <person name="Culley D."/>
            <person name="Daum C."/>
            <person name="Ezra D."/>
            <person name="Gonzalez J."/>
            <person name="Henrissat B."/>
            <person name="Kuo A."/>
            <person name="Liang C."/>
            <person name="Lipzen A."/>
            <person name="Lutzoni F."/>
            <person name="Magnuson J."/>
            <person name="Mondo S."/>
            <person name="Nolan M."/>
            <person name="Ohm R."/>
            <person name="Pangilinan J."/>
            <person name="Park H.-J."/>
            <person name="Ramirez L."/>
            <person name="Alfaro M."/>
            <person name="Sun H."/>
            <person name="Tritt A."/>
            <person name="Yoshinaga Y."/>
            <person name="Zwiers L.-H."/>
            <person name="Turgeon B."/>
            <person name="Goodwin S."/>
            <person name="Spatafora J."/>
            <person name="Crous P."/>
            <person name="Grigoriev I."/>
        </authorList>
    </citation>
    <scope>NUCLEOTIDE SEQUENCE</scope>
    <source>
        <strain evidence="2">CBS 675.92</strain>
    </source>
</reference>
<feature type="coiled-coil region" evidence="1">
    <location>
        <begin position="57"/>
        <end position="84"/>
    </location>
</feature>
<keyword evidence="3" id="KW-1185">Reference proteome</keyword>
<dbReference type="EMBL" id="ML977013">
    <property type="protein sequence ID" value="KAF1952053.1"/>
    <property type="molecule type" value="Genomic_DNA"/>
</dbReference>
<evidence type="ECO:0000256" key="1">
    <source>
        <dbReference type="SAM" id="Coils"/>
    </source>
</evidence>
<organism evidence="2 3">
    <name type="scientific">Byssothecium circinans</name>
    <dbReference type="NCBI Taxonomy" id="147558"/>
    <lineage>
        <taxon>Eukaryota</taxon>
        <taxon>Fungi</taxon>
        <taxon>Dikarya</taxon>
        <taxon>Ascomycota</taxon>
        <taxon>Pezizomycotina</taxon>
        <taxon>Dothideomycetes</taxon>
        <taxon>Pleosporomycetidae</taxon>
        <taxon>Pleosporales</taxon>
        <taxon>Massarineae</taxon>
        <taxon>Massarinaceae</taxon>
        <taxon>Byssothecium</taxon>
    </lineage>
</organism>
<dbReference type="AlphaFoldDB" id="A0A6A5TGS7"/>
<evidence type="ECO:0000313" key="3">
    <source>
        <dbReference type="Proteomes" id="UP000800035"/>
    </source>
</evidence>
<dbReference type="OrthoDB" id="3796810at2759"/>
<evidence type="ECO:0000313" key="2">
    <source>
        <dbReference type="EMBL" id="KAF1952053.1"/>
    </source>
</evidence>
<dbReference type="Proteomes" id="UP000800035">
    <property type="component" value="Unassembled WGS sequence"/>
</dbReference>
<protein>
    <submittedName>
        <fullName evidence="2">Uncharacterized protein</fullName>
    </submittedName>
</protein>
<gene>
    <name evidence="2" type="ORF">CC80DRAFT_508398</name>
</gene>
<keyword evidence="1" id="KW-0175">Coiled coil</keyword>
<sequence length="158" mass="17638">MPLEIAPAPLHPTPLFPASTCILLLARTLDDEGQLSQLVGHDLISSIAQVYAQIKERVAYQKAIEDLRDTVDNLSRKEREIKKGGVYGEHLLDSRSVEDLFKGMDDERLVDARDDPEDPCLLAQVPRGEVAVVVERGMKRVFAVDGWGRVYAVVDKEE</sequence>
<name>A0A6A5TGS7_9PLEO</name>
<accession>A0A6A5TGS7</accession>
<proteinExistence type="predicted"/>